<evidence type="ECO:0000256" key="2">
    <source>
        <dbReference type="ARBA" id="ARBA00012438"/>
    </source>
</evidence>
<dbReference type="FunFam" id="3.30.565.10:FF:000016">
    <property type="entry name" value="Chemotaxis protein CheA, putative"/>
    <property type="match status" value="1"/>
</dbReference>
<keyword evidence="4" id="KW-0808">Transferase</keyword>
<dbReference type="SMART" id="SM00260">
    <property type="entry name" value="CheW"/>
    <property type="match status" value="1"/>
</dbReference>
<dbReference type="InterPro" id="IPR005467">
    <property type="entry name" value="His_kinase_dom"/>
</dbReference>
<dbReference type="SUPFAM" id="SSF47384">
    <property type="entry name" value="Homodimeric domain of signal transducing histidine kinase"/>
    <property type="match status" value="1"/>
</dbReference>
<feature type="domain" description="HPt" evidence="12">
    <location>
        <begin position="4"/>
        <end position="107"/>
    </location>
</feature>
<evidence type="ECO:0000256" key="4">
    <source>
        <dbReference type="ARBA" id="ARBA00022679"/>
    </source>
</evidence>
<keyword evidence="14" id="KW-1185">Reference proteome</keyword>
<dbReference type="SUPFAM" id="SSF47226">
    <property type="entry name" value="Histidine-containing phosphotransfer domain, HPT domain"/>
    <property type="match status" value="1"/>
</dbReference>
<dbReference type="GO" id="GO:0000155">
    <property type="term" value="F:phosphorelay sensor kinase activity"/>
    <property type="evidence" value="ECO:0007669"/>
    <property type="project" value="InterPro"/>
</dbReference>
<organism evidence="13 14">
    <name type="scientific">Chamaesiphon polymorphus CCALA 037</name>
    <dbReference type="NCBI Taxonomy" id="2107692"/>
    <lineage>
        <taxon>Bacteria</taxon>
        <taxon>Bacillati</taxon>
        <taxon>Cyanobacteriota</taxon>
        <taxon>Cyanophyceae</taxon>
        <taxon>Gomontiellales</taxon>
        <taxon>Chamaesiphonaceae</taxon>
        <taxon>Chamaesiphon</taxon>
    </lineage>
</organism>
<dbReference type="PROSITE" id="PS50894">
    <property type="entry name" value="HPT"/>
    <property type="match status" value="1"/>
</dbReference>
<feature type="domain" description="Histidine kinase" evidence="9">
    <location>
        <begin position="591"/>
        <end position="837"/>
    </location>
</feature>
<dbReference type="InterPro" id="IPR008207">
    <property type="entry name" value="Sig_transdc_His_kin_Hpt_dom"/>
</dbReference>
<dbReference type="RefSeq" id="WP_106311909.1">
    <property type="nucleotide sequence ID" value="NZ_PVWO01000551.1"/>
</dbReference>
<keyword evidence="5 13" id="KW-0418">Kinase</keyword>
<gene>
    <name evidence="13" type="ORF">C7B77_26170</name>
</gene>
<name>A0A2T1FEI7_9CYAN</name>
<reference evidence="13 14" key="1">
    <citation type="submission" date="2018-03" db="EMBL/GenBank/DDBJ databases">
        <title>The ancient ancestry and fast evolution of plastids.</title>
        <authorList>
            <person name="Moore K.R."/>
            <person name="Magnabosco C."/>
            <person name="Momper L."/>
            <person name="Gold D.A."/>
            <person name="Bosak T."/>
            <person name="Fournier G.P."/>
        </authorList>
    </citation>
    <scope>NUCLEOTIDE SEQUENCE [LARGE SCALE GENOMIC DNA]</scope>
    <source>
        <strain evidence="13 14">CCALA 037</strain>
    </source>
</reference>
<sequence>MYIEPDLRDRVYQLFSLEVPKMLQTIETELVTLSLDRSATKVNNLLRAAHSIKGGAASLGLVAIAELSHQIEDIFRVLNHPDLPFDRNLELLLFKIYDCLERLVSAEIHGTTLAAEFHTQIQIILADLDDEIGHFVIAGQQLPADRLSSDVDLTQSIFEVDVAQSLARLERVLLDPECDAIVVGEFRAQAEVFTGIAMLTDTPGFGTLARATIDALDRHPDRAREICCFALVDFYKTLNALLVADSAGARLRQRADCETISPGFAFLIAEPPRATQPIAARSDLEMGLGNPQSLVANLFDLEDLFDEMDGELDLIFDPEDRQWYAGQWGAETFAAFSQSIDLEDLHIQPHDYFTSILPEVAEVEFAGIVADRSTSRATLESVDRLNLSFDLVDIFDLPSAAASYTTLETLPAPTPGIVPELDEAAHLSFDLVDIFDLPAAPELLPIAHRSEIGLLVAEIASNFDRLPPIEPETFTSTPKVFKPRRVKKTRKVSPTTAPQLSIRVALDRLDRMNNLMGELATERHGLALYNEQFQDTLGQLRSKCENFQTIGDRLQQIADTLAISTQAAPANPAAPSDKLRLDLALGEQFDALELDRYSELHNLSQATIEQLAQIEEQIEDLSLFVDRSGRQIDRQKQLLSYLREDLMWARMLPLGEILNRFPRTLHDLSIEFNKPVDLKITGAGVLVDRAAIDKLLDPLVHLLRNAFDHGIDAPAARQAMGKPERGSIEITAYHQGSQTVIEIADDGRGINLDAIAAKGIALNLITAVEAQQASKERILDLLFTPGFSTAERVTKLSGRGMGLDIVKEQIQALKGTIEIDSQVGKGTTFILRIPLTLTIAQLMVCQVGSAVYAFPADSIQKIVVPLPEQLEQEDSGRIFYWRSLKIPIYHLTELLPYTVPISERTISHTLKSSASNPPDWLPPLLLIRRGDRLVGLQIDRLITEQELTIVPFGKAIKPPSYSYGCTILGDGVILPVLDPHTIVQVLVERPHCPLVPNILPPVSISSTAILAIDDSVTTRQSLCLSLEKYGYRTFQAKDGQEGLELLRQKTSEIKLVVCDVEMPNMNGFEFLNIYRQDPALTHIPVVMLTSRSNDKHRQFATHLGAVDYFIKPYLEQDFMIAIEKIIDS</sequence>
<proteinExistence type="predicted"/>
<dbReference type="SMART" id="SM00387">
    <property type="entry name" value="HATPase_c"/>
    <property type="match status" value="1"/>
</dbReference>
<evidence type="ECO:0000259" key="12">
    <source>
        <dbReference type="PROSITE" id="PS50894"/>
    </source>
</evidence>
<dbReference type="InterPro" id="IPR036890">
    <property type="entry name" value="HATPase_C_sf"/>
</dbReference>
<dbReference type="GO" id="GO:0006935">
    <property type="term" value="P:chemotaxis"/>
    <property type="evidence" value="ECO:0007669"/>
    <property type="project" value="InterPro"/>
</dbReference>
<evidence type="ECO:0000259" key="11">
    <source>
        <dbReference type="PROSITE" id="PS50851"/>
    </source>
</evidence>
<feature type="modified residue" description="Phosphohistidine" evidence="7">
    <location>
        <position position="50"/>
    </location>
</feature>
<dbReference type="GO" id="GO:0005737">
    <property type="term" value="C:cytoplasm"/>
    <property type="evidence" value="ECO:0007669"/>
    <property type="project" value="InterPro"/>
</dbReference>
<dbReference type="Pfam" id="PF01627">
    <property type="entry name" value="Hpt"/>
    <property type="match status" value="1"/>
</dbReference>
<dbReference type="InterPro" id="IPR004358">
    <property type="entry name" value="Sig_transdc_His_kin-like_C"/>
</dbReference>
<feature type="modified residue" description="4-aspartylphosphate" evidence="8">
    <location>
        <position position="1059"/>
    </location>
</feature>
<keyword evidence="6" id="KW-0902">Two-component regulatory system</keyword>
<dbReference type="EMBL" id="PVWO01000551">
    <property type="protein sequence ID" value="PSB43422.1"/>
    <property type="molecule type" value="Genomic_DNA"/>
</dbReference>
<dbReference type="InterPro" id="IPR004105">
    <property type="entry name" value="CheA-like_dim"/>
</dbReference>
<evidence type="ECO:0000259" key="10">
    <source>
        <dbReference type="PROSITE" id="PS50110"/>
    </source>
</evidence>
<dbReference type="Gene3D" id="3.40.50.2300">
    <property type="match status" value="1"/>
</dbReference>
<dbReference type="SUPFAM" id="SSF50341">
    <property type="entry name" value="CheW-like"/>
    <property type="match status" value="1"/>
</dbReference>
<dbReference type="SMART" id="SM00448">
    <property type="entry name" value="REC"/>
    <property type="match status" value="1"/>
</dbReference>
<dbReference type="PROSITE" id="PS50110">
    <property type="entry name" value="RESPONSE_REGULATORY"/>
    <property type="match status" value="1"/>
</dbReference>
<dbReference type="Gene3D" id="1.20.120.160">
    <property type="entry name" value="HPT domain"/>
    <property type="match status" value="1"/>
</dbReference>
<dbReference type="Pfam" id="PF01584">
    <property type="entry name" value="CheW"/>
    <property type="match status" value="1"/>
</dbReference>
<dbReference type="InterPro" id="IPR011006">
    <property type="entry name" value="CheY-like_superfamily"/>
</dbReference>
<dbReference type="InterPro" id="IPR036641">
    <property type="entry name" value="HPT_dom_sf"/>
</dbReference>
<dbReference type="CDD" id="cd16916">
    <property type="entry name" value="HATPase_CheA-like"/>
    <property type="match status" value="1"/>
</dbReference>
<evidence type="ECO:0000256" key="1">
    <source>
        <dbReference type="ARBA" id="ARBA00000085"/>
    </source>
</evidence>
<dbReference type="Proteomes" id="UP000238937">
    <property type="component" value="Unassembled WGS sequence"/>
</dbReference>
<evidence type="ECO:0000313" key="13">
    <source>
        <dbReference type="EMBL" id="PSB43422.1"/>
    </source>
</evidence>
<dbReference type="SMART" id="SM00073">
    <property type="entry name" value="HPT"/>
    <property type="match status" value="1"/>
</dbReference>
<dbReference type="InterPro" id="IPR001789">
    <property type="entry name" value="Sig_transdc_resp-reg_receiver"/>
</dbReference>
<dbReference type="SUPFAM" id="SSF55874">
    <property type="entry name" value="ATPase domain of HSP90 chaperone/DNA topoisomerase II/histidine kinase"/>
    <property type="match status" value="1"/>
</dbReference>
<dbReference type="Gene3D" id="1.10.287.560">
    <property type="entry name" value="Histidine kinase CheA-like, homodimeric domain"/>
    <property type="match status" value="1"/>
</dbReference>
<keyword evidence="3 8" id="KW-0597">Phosphoprotein</keyword>
<accession>A0A2T1FEI7</accession>
<dbReference type="PROSITE" id="PS50109">
    <property type="entry name" value="HIS_KIN"/>
    <property type="match status" value="1"/>
</dbReference>
<dbReference type="SMART" id="SM01231">
    <property type="entry name" value="H-kinase_dim"/>
    <property type="match status" value="1"/>
</dbReference>
<evidence type="ECO:0000256" key="8">
    <source>
        <dbReference type="PROSITE-ProRule" id="PRU00169"/>
    </source>
</evidence>
<dbReference type="PROSITE" id="PS50851">
    <property type="entry name" value="CHEW"/>
    <property type="match status" value="1"/>
</dbReference>
<evidence type="ECO:0000259" key="9">
    <source>
        <dbReference type="PROSITE" id="PS50109"/>
    </source>
</evidence>
<evidence type="ECO:0000256" key="5">
    <source>
        <dbReference type="ARBA" id="ARBA00022777"/>
    </source>
</evidence>
<feature type="domain" description="Response regulatory" evidence="10">
    <location>
        <begin position="1008"/>
        <end position="1126"/>
    </location>
</feature>
<dbReference type="InterPro" id="IPR051315">
    <property type="entry name" value="Bact_Chemotaxis_CheA"/>
</dbReference>
<dbReference type="Gene3D" id="3.30.565.10">
    <property type="entry name" value="Histidine kinase-like ATPase, C-terminal domain"/>
    <property type="match status" value="1"/>
</dbReference>
<dbReference type="PANTHER" id="PTHR43395">
    <property type="entry name" value="SENSOR HISTIDINE KINASE CHEA"/>
    <property type="match status" value="1"/>
</dbReference>
<evidence type="ECO:0000313" key="14">
    <source>
        <dbReference type="Proteomes" id="UP000238937"/>
    </source>
</evidence>
<dbReference type="PRINTS" id="PR00344">
    <property type="entry name" value="BCTRLSENSOR"/>
</dbReference>
<comment type="catalytic activity">
    <reaction evidence="1">
        <text>ATP + protein L-histidine = ADP + protein N-phospho-L-histidine.</text>
        <dbReference type="EC" id="2.7.13.3"/>
    </reaction>
</comment>
<dbReference type="AlphaFoldDB" id="A0A2T1FEI7"/>
<dbReference type="EC" id="2.7.13.3" evidence="2"/>
<protein>
    <recommendedName>
        <fullName evidence="2">histidine kinase</fullName>
        <ecNumber evidence="2">2.7.13.3</ecNumber>
    </recommendedName>
</protein>
<evidence type="ECO:0000256" key="6">
    <source>
        <dbReference type="ARBA" id="ARBA00023012"/>
    </source>
</evidence>
<dbReference type="InterPro" id="IPR036061">
    <property type="entry name" value="CheW-like_dom_sf"/>
</dbReference>
<dbReference type="Pfam" id="PF02518">
    <property type="entry name" value="HATPase_c"/>
    <property type="match status" value="1"/>
</dbReference>
<dbReference type="Pfam" id="PF00072">
    <property type="entry name" value="Response_reg"/>
    <property type="match status" value="1"/>
</dbReference>
<dbReference type="SUPFAM" id="SSF52172">
    <property type="entry name" value="CheY-like"/>
    <property type="match status" value="1"/>
</dbReference>
<feature type="domain" description="CheW-like" evidence="11">
    <location>
        <begin position="839"/>
        <end position="988"/>
    </location>
</feature>
<dbReference type="InterPro" id="IPR037006">
    <property type="entry name" value="CheA-like_homodim_sf"/>
</dbReference>
<dbReference type="OrthoDB" id="291966at2"/>
<comment type="caution">
    <text evidence="13">The sequence shown here is derived from an EMBL/GenBank/DDBJ whole genome shotgun (WGS) entry which is preliminary data.</text>
</comment>
<evidence type="ECO:0000256" key="3">
    <source>
        <dbReference type="ARBA" id="ARBA00022553"/>
    </source>
</evidence>
<dbReference type="PANTHER" id="PTHR43395:SF1">
    <property type="entry name" value="CHEMOTAXIS PROTEIN CHEA"/>
    <property type="match status" value="1"/>
</dbReference>
<dbReference type="InterPro" id="IPR036097">
    <property type="entry name" value="HisK_dim/P_sf"/>
</dbReference>
<dbReference type="CDD" id="cd00088">
    <property type="entry name" value="HPT"/>
    <property type="match status" value="1"/>
</dbReference>
<evidence type="ECO:0000256" key="7">
    <source>
        <dbReference type="PROSITE-ProRule" id="PRU00110"/>
    </source>
</evidence>
<dbReference type="InterPro" id="IPR003594">
    <property type="entry name" value="HATPase_dom"/>
</dbReference>
<dbReference type="Gene3D" id="2.30.30.40">
    <property type="entry name" value="SH3 Domains"/>
    <property type="match status" value="1"/>
</dbReference>
<dbReference type="InterPro" id="IPR002545">
    <property type="entry name" value="CheW-lke_dom"/>
</dbReference>